<feature type="region of interest" description="Disordered" evidence="2">
    <location>
        <begin position="659"/>
        <end position="704"/>
    </location>
</feature>
<dbReference type="Proteomes" id="UP000827892">
    <property type="component" value="Chromosome X"/>
</dbReference>
<dbReference type="InterPro" id="IPR014752">
    <property type="entry name" value="Arrestin-like_C"/>
</dbReference>
<comment type="similarity">
    <text evidence="1">Belongs to the arrestin family.</text>
</comment>
<evidence type="ECO:0000259" key="4">
    <source>
        <dbReference type="SMART" id="SM01017"/>
    </source>
</evidence>
<name>A0AAE9CXR1_CAEBR</name>
<evidence type="ECO:0000256" key="3">
    <source>
        <dbReference type="SAM" id="Phobius"/>
    </source>
</evidence>
<dbReference type="InterPro" id="IPR014756">
    <property type="entry name" value="Ig_E-set"/>
</dbReference>
<dbReference type="EMBL" id="CP090896">
    <property type="protein sequence ID" value="ULT84956.1"/>
    <property type="molecule type" value="Genomic_DNA"/>
</dbReference>
<feature type="transmembrane region" description="Helical" evidence="3">
    <location>
        <begin position="207"/>
        <end position="227"/>
    </location>
</feature>
<proteinExistence type="inferred from homology"/>
<dbReference type="InterPro" id="IPR011022">
    <property type="entry name" value="Arrestin_C-like"/>
</dbReference>
<keyword evidence="3" id="KW-1133">Transmembrane helix</keyword>
<dbReference type="Pfam" id="PF00339">
    <property type="entry name" value="Arrestin_N"/>
    <property type="match status" value="1"/>
</dbReference>
<feature type="transmembrane region" description="Helical" evidence="3">
    <location>
        <begin position="137"/>
        <end position="159"/>
    </location>
</feature>
<dbReference type="PANTHER" id="PTHR11188:SF67">
    <property type="entry name" value="ARRESTIN C-TERMINAL-LIKE DOMAIN-CONTAINING PROTEIN"/>
    <property type="match status" value="1"/>
</dbReference>
<organism evidence="5 6">
    <name type="scientific">Caenorhabditis briggsae</name>
    <dbReference type="NCBI Taxonomy" id="6238"/>
    <lineage>
        <taxon>Eukaryota</taxon>
        <taxon>Metazoa</taxon>
        <taxon>Ecdysozoa</taxon>
        <taxon>Nematoda</taxon>
        <taxon>Chromadorea</taxon>
        <taxon>Rhabditida</taxon>
        <taxon>Rhabditina</taxon>
        <taxon>Rhabditomorpha</taxon>
        <taxon>Rhabditoidea</taxon>
        <taxon>Rhabditidae</taxon>
        <taxon>Peloderinae</taxon>
        <taxon>Caenorhabditis</taxon>
    </lineage>
</organism>
<dbReference type="InterPro" id="IPR050357">
    <property type="entry name" value="Arrestin_domain-protein"/>
</dbReference>
<dbReference type="Gene3D" id="2.60.40.640">
    <property type="match status" value="2"/>
</dbReference>
<dbReference type="AlphaFoldDB" id="A0AAE9CXR1"/>
<accession>A0AAE9CXR1</accession>
<evidence type="ECO:0000313" key="6">
    <source>
        <dbReference type="Proteomes" id="UP000827892"/>
    </source>
</evidence>
<dbReference type="Pfam" id="PF02752">
    <property type="entry name" value="Arrestin_C"/>
    <property type="match status" value="1"/>
</dbReference>
<sequence>MSEHVLWRNIVNYFKYTCSGCATIFNIVLISLVIFRSPKSLGAYKYLMIYISAFDIFYSVWDVVWKPVVYSYGSAFTVFRHCKDSFFSRELSFHMVVAYCACFTFSLACFGVHFVYRYGSLNNEFREKYINGKKMCVLFIIPIVYGCWWFAISATMFHFDDFTDEYLNIGFHEDFYYDTKEAAIMVILFYWPSNDGKLHPNWKTLTAMANVWFMSFTSMFCVGYCGIKCYKTITKAFAIIQTQSKVAKTLQHQLFNALVIQTLIPANESLLILESTRNNDFIEFKSSPSNVEHKPDDDINYNLLNYLSHILWSTKLFLFHSTRVTSDFIMNTFTIVFDQPEFTPGQNVTGRAVFQTSVAINARYLKICIHGAAHTKWNESEQRHRDCNGTSECYTETVQYASEINYVSKETIAWSAKNGTNTLQPGNHIFPFSFPLPVDCPPSYEGFHGHIRYSIRVELDRPWNFNKKEREYFKVVPNFDLNYLPYGNTPIMQKDVKDIGAIFKKGIVTMTVTIPKQAVASGEALPITIDIDNCSKRAAYCVRAELKQNSHYNASRNSLFSHSSCHDHHKDDSKRVAETRKNIKITARTHGREQLMMKIPKLAPSFQCPIIGVEYCLSVKLDTETSLNNTLHCEFNLIIGTVSIINNAIPIAVSSLAPTAPPGDRTESMPPPYFSLTPTAPSDDSASPSAPPPTYDESMAVTKI</sequence>
<dbReference type="InterPro" id="IPR011021">
    <property type="entry name" value="Arrestin-like_N"/>
</dbReference>
<dbReference type="Pfam" id="PF10326">
    <property type="entry name" value="7TM_GPCR_Str"/>
    <property type="match status" value="1"/>
</dbReference>
<evidence type="ECO:0000256" key="2">
    <source>
        <dbReference type="SAM" id="MobiDB-lite"/>
    </source>
</evidence>
<dbReference type="PANTHER" id="PTHR11188">
    <property type="entry name" value="ARRESTIN DOMAIN CONTAINING PROTEIN"/>
    <property type="match status" value="1"/>
</dbReference>
<keyword evidence="3" id="KW-0472">Membrane</keyword>
<feature type="transmembrane region" description="Helical" evidence="3">
    <location>
        <begin position="13"/>
        <end position="35"/>
    </location>
</feature>
<keyword evidence="3" id="KW-0812">Transmembrane</keyword>
<feature type="transmembrane region" description="Helical" evidence="3">
    <location>
        <begin position="47"/>
        <end position="65"/>
    </location>
</feature>
<evidence type="ECO:0000256" key="1">
    <source>
        <dbReference type="ARBA" id="ARBA00005298"/>
    </source>
</evidence>
<feature type="compositionally biased region" description="Low complexity" evidence="2">
    <location>
        <begin position="677"/>
        <end position="688"/>
    </location>
</feature>
<dbReference type="SUPFAM" id="SSF81296">
    <property type="entry name" value="E set domains"/>
    <property type="match status" value="2"/>
</dbReference>
<gene>
    <name evidence="5" type="ORF">L3Y34_013559</name>
</gene>
<reference evidence="5 6" key="1">
    <citation type="submission" date="2022-05" db="EMBL/GenBank/DDBJ databases">
        <title>Chromosome-level reference genomes for two strains of Caenorhabditis briggsae: an improved platform for comparative genomics.</title>
        <authorList>
            <person name="Stevens L."/>
            <person name="Andersen E.C."/>
        </authorList>
    </citation>
    <scope>NUCLEOTIDE SEQUENCE [LARGE SCALE GENOMIC DNA]</scope>
    <source>
        <strain evidence="5">QX1410_ONT</strain>
        <tissue evidence="5">Whole-organism</tissue>
    </source>
</reference>
<dbReference type="SMART" id="SM01017">
    <property type="entry name" value="Arrestin_C"/>
    <property type="match status" value="1"/>
</dbReference>
<dbReference type="SUPFAM" id="SSF81321">
    <property type="entry name" value="Family A G protein-coupled receptor-like"/>
    <property type="match status" value="1"/>
</dbReference>
<dbReference type="InterPro" id="IPR019428">
    <property type="entry name" value="7TM_GPCR_serpentine_rcpt_Str"/>
</dbReference>
<feature type="domain" description="Arrestin C-terminal-like" evidence="4">
    <location>
        <begin position="504"/>
        <end position="644"/>
    </location>
</feature>
<feature type="transmembrane region" description="Helical" evidence="3">
    <location>
        <begin position="96"/>
        <end position="116"/>
    </location>
</feature>
<protein>
    <recommendedName>
        <fullName evidence="4">Arrestin C-terminal-like domain-containing protein</fullName>
    </recommendedName>
</protein>
<evidence type="ECO:0000313" key="5">
    <source>
        <dbReference type="EMBL" id="ULT84956.1"/>
    </source>
</evidence>